<feature type="compositionally biased region" description="Polar residues" evidence="1">
    <location>
        <begin position="208"/>
        <end position="226"/>
    </location>
</feature>
<dbReference type="PANTHER" id="PTHR28298">
    <property type="entry name" value="EISOSOME PROTEIN 1"/>
    <property type="match status" value="1"/>
</dbReference>
<feature type="region of interest" description="Disordered" evidence="1">
    <location>
        <begin position="454"/>
        <end position="475"/>
    </location>
</feature>
<protein>
    <recommendedName>
        <fullName evidence="4">Eisosome protein 1</fullName>
    </recommendedName>
</protein>
<feature type="compositionally biased region" description="Polar residues" evidence="1">
    <location>
        <begin position="679"/>
        <end position="691"/>
    </location>
</feature>
<accession>A0A366R2Q7</accession>
<dbReference type="PANTHER" id="PTHR28298:SF1">
    <property type="entry name" value="EISOSOME PROTEIN 1"/>
    <property type="match status" value="1"/>
</dbReference>
<dbReference type="GO" id="GO:0070941">
    <property type="term" value="P:eisosome assembly"/>
    <property type="evidence" value="ECO:0007669"/>
    <property type="project" value="TreeGrafter"/>
</dbReference>
<evidence type="ECO:0000313" key="2">
    <source>
        <dbReference type="EMBL" id="RBR11417.1"/>
    </source>
</evidence>
<feature type="region of interest" description="Disordered" evidence="1">
    <location>
        <begin position="537"/>
        <end position="766"/>
    </location>
</feature>
<dbReference type="Proteomes" id="UP000253153">
    <property type="component" value="Unassembled WGS sequence"/>
</dbReference>
<keyword evidence="3" id="KW-1185">Reference proteome</keyword>
<feature type="compositionally biased region" description="Basic and acidic residues" evidence="1">
    <location>
        <begin position="621"/>
        <end position="630"/>
    </location>
</feature>
<comment type="caution">
    <text evidence="2">The sequence shown here is derived from an EMBL/GenBank/DDBJ whole genome shotgun (WGS) entry which is preliminary data.</text>
</comment>
<feature type="region of interest" description="Disordered" evidence="1">
    <location>
        <begin position="172"/>
        <end position="228"/>
    </location>
</feature>
<evidence type="ECO:0000256" key="1">
    <source>
        <dbReference type="SAM" id="MobiDB-lite"/>
    </source>
</evidence>
<feature type="compositionally biased region" description="Basic and acidic residues" evidence="1">
    <location>
        <begin position="746"/>
        <end position="766"/>
    </location>
</feature>
<feature type="compositionally biased region" description="Polar residues" evidence="1">
    <location>
        <begin position="1"/>
        <end position="26"/>
    </location>
</feature>
<gene>
    <name evidence="2" type="ORF">FIESC28_09031</name>
</gene>
<feature type="compositionally biased region" description="Basic and acidic residues" evidence="1">
    <location>
        <begin position="652"/>
        <end position="666"/>
    </location>
</feature>
<organism evidence="2 3">
    <name type="scientific">Fusarium coffeatum</name>
    <dbReference type="NCBI Taxonomy" id="231269"/>
    <lineage>
        <taxon>Eukaryota</taxon>
        <taxon>Fungi</taxon>
        <taxon>Dikarya</taxon>
        <taxon>Ascomycota</taxon>
        <taxon>Pezizomycotina</taxon>
        <taxon>Sordariomycetes</taxon>
        <taxon>Hypocreomycetidae</taxon>
        <taxon>Hypocreales</taxon>
        <taxon>Nectriaceae</taxon>
        <taxon>Fusarium</taxon>
        <taxon>Fusarium incarnatum-equiseti species complex</taxon>
    </lineage>
</organism>
<reference evidence="2 3" key="1">
    <citation type="submission" date="2018-06" db="EMBL/GenBank/DDBJ databases">
        <title>Fusarium incarnatum-equiseti species complex species 28.</title>
        <authorList>
            <person name="Gardiner D.M."/>
        </authorList>
    </citation>
    <scope>NUCLEOTIDE SEQUENCE [LARGE SCALE GENOMIC DNA]</scope>
    <source>
        <strain evidence="2 3">FIESC_28</strain>
    </source>
</reference>
<feature type="compositionally biased region" description="Basic and acidic residues" evidence="1">
    <location>
        <begin position="372"/>
        <end position="387"/>
    </location>
</feature>
<feature type="region of interest" description="Disordered" evidence="1">
    <location>
        <begin position="135"/>
        <end position="160"/>
    </location>
</feature>
<feature type="compositionally biased region" description="Basic and acidic residues" evidence="1">
    <location>
        <begin position="537"/>
        <end position="573"/>
    </location>
</feature>
<dbReference type="Pfam" id="PF12757">
    <property type="entry name" value="Eisosome1"/>
    <property type="match status" value="1"/>
</dbReference>
<dbReference type="EMBL" id="QKXC01000215">
    <property type="protein sequence ID" value="RBR11417.1"/>
    <property type="molecule type" value="Genomic_DNA"/>
</dbReference>
<feature type="compositionally biased region" description="Basic and acidic residues" evidence="1">
    <location>
        <begin position="459"/>
        <end position="469"/>
    </location>
</feature>
<sequence length="766" mass="83361">MPTSTSQQPTMIQSQPATAPGANNSGRLKYADPRDLPSYPSAGLRPDGAAASAAASLGWSNQKPIELWKPDKTSSASAAAALAKNYKMAPTWEPASNSDGHKAALLAVGSATAALNHTPSQQKSHEGWGNSAATQAVGSANAALNRSSSQRKAHEGWGNSAATQAFNTNRTNSMRQANPRSSDTSLQGQKSLAAAKGAMSTTRRRAKSTPSAPDNFVQPSLQSNTRPDALSGATLAHKASMKSRPATENGGAVPVTTMTRNMFTSNPPVKPEVDERQNNEQLHASAVAMARKMYLSQQKVIDEAKENHGRDSDVAQPKPYVNLQDAAYKQAQERLAKLEQEHQKNRDFQSYYGNDASTPKRRFTLNKLRRRSSSDGDMQDRQQSEKIRQQMSLFSNKLTEVDQKKRQDDRNALLAAAQRNVKARLQGMDEKVYNETGQVNPTLMSEWEVKAHQLANASHESRNENKGKIDIGGGKFMDPHDVDAIAARRMQPLLDDINEKAEIERERLATLKMEEEARKAEQEKQKAREREIKEITKKLKDQEKQEYKAKKAEEKAAKAEERRLAKEQQKARGDTAVSGEEAIDDGDSTRSEDAASSPVAAAGTGSTEPNAPAAIDTEPGTAERGRRKPSDAASPTSKVKGWIKNRFSRGKSLGEKDRESQGEKRGSFVGGAALRDPDTNQSATSLDNRATSMRDVALAGRGTNGESSDRERDALHDSRGVSPVSSDSDDDDQVPAITPPPVIKDPAARESHSPSRDSRFRENLDN</sequence>
<dbReference type="RefSeq" id="XP_031012746.1">
    <property type="nucleotide sequence ID" value="XM_031163168.1"/>
</dbReference>
<feature type="region of interest" description="Disordered" evidence="1">
    <location>
        <begin position="1"/>
        <end position="51"/>
    </location>
</feature>
<proteinExistence type="predicted"/>
<feature type="compositionally biased region" description="Polar residues" evidence="1">
    <location>
        <begin position="172"/>
        <end position="190"/>
    </location>
</feature>
<feature type="compositionally biased region" description="Basic and acidic residues" evidence="1">
    <location>
        <begin position="707"/>
        <end position="719"/>
    </location>
</feature>
<evidence type="ECO:0000313" key="3">
    <source>
        <dbReference type="Proteomes" id="UP000253153"/>
    </source>
</evidence>
<feature type="region of interest" description="Disordered" evidence="1">
    <location>
        <begin position="342"/>
        <end position="387"/>
    </location>
</feature>
<evidence type="ECO:0008006" key="4">
    <source>
        <dbReference type="Google" id="ProtNLM"/>
    </source>
</evidence>
<dbReference type="OrthoDB" id="4070583at2759"/>
<dbReference type="InterPro" id="IPR024527">
    <property type="entry name" value="Eisosome1"/>
</dbReference>
<dbReference type="AlphaFoldDB" id="A0A366R2Q7"/>
<name>A0A366R2Q7_9HYPO</name>
<feature type="compositionally biased region" description="Polar residues" evidence="1">
    <location>
        <begin position="135"/>
        <end position="150"/>
    </location>
</feature>
<dbReference type="GeneID" id="41998464"/>
<feature type="compositionally biased region" description="Basic residues" evidence="1">
    <location>
        <begin position="359"/>
        <end position="371"/>
    </location>
</feature>